<dbReference type="InterPro" id="IPR011990">
    <property type="entry name" value="TPR-like_helical_dom_sf"/>
</dbReference>
<name>A0A1R3HEE4_9ROSI</name>
<dbReference type="Proteomes" id="UP000187203">
    <property type="component" value="Unassembled WGS sequence"/>
</dbReference>
<keyword evidence="2" id="KW-0677">Repeat</keyword>
<dbReference type="GO" id="GO:0003729">
    <property type="term" value="F:mRNA binding"/>
    <property type="evidence" value="ECO:0007669"/>
    <property type="project" value="UniProtKB-ARBA"/>
</dbReference>
<evidence type="ECO:0000313" key="4">
    <source>
        <dbReference type="EMBL" id="OMO68726.1"/>
    </source>
</evidence>
<dbReference type="STRING" id="93759.A0A1R3HEE4"/>
<dbReference type="Pfam" id="PF01535">
    <property type="entry name" value="PPR"/>
    <property type="match status" value="1"/>
</dbReference>
<evidence type="ECO:0000313" key="5">
    <source>
        <dbReference type="Proteomes" id="UP000187203"/>
    </source>
</evidence>
<protein>
    <recommendedName>
        <fullName evidence="6">Pentatricopeptide repeat-containing protein</fullName>
    </recommendedName>
</protein>
<dbReference type="InterPro" id="IPR002885">
    <property type="entry name" value="PPR_rpt"/>
</dbReference>
<keyword evidence="5" id="KW-1185">Reference proteome</keyword>
<gene>
    <name evidence="4" type="ORF">COLO4_29459</name>
</gene>
<dbReference type="GO" id="GO:0005739">
    <property type="term" value="C:mitochondrion"/>
    <property type="evidence" value="ECO:0007669"/>
    <property type="project" value="TreeGrafter"/>
</dbReference>
<evidence type="ECO:0000256" key="1">
    <source>
        <dbReference type="ARBA" id="ARBA00007626"/>
    </source>
</evidence>
<accession>A0A1R3HEE4</accession>
<dbReference type="NCBIfam" id="TIGR00756">
    <property type="entry name" value="PPR"/>
    <property type="match status" value="1"/>
</dbReference>
<reference evidence="5" key="1">
    <citation type="submission" date="2013-09" db="EMBL/GenBank/DDBJ databases">
        <title>Corchorus olitorius genome sequencing.</title>
        <authorList>
            <person name="Alam M."/>
            <person name="Haque M.S."/>
            <person name="Islam M.S."/>
            <person name="Emdad E.M."/>
            <person name="Islam M.M."/>
            <person name="Ahmed B."/>
            <person name="Halim A."/>
            <person name="Hossen Q.M.M."/>
            <person name="Hossain M.Z."/>
            <person name="Ahmed R."/>
            <person name="Khan M.M."/>
            <person name="Islam R."/>
            <person name="Rashid M.M."/>
            <person name="Khan S.A."/>
            <person name="Rahman M.S."/>
            <person name="Alam M."/>
            <person name="Yahiya A.S."/>
            <person name="Khan M.S."/>
            <person name="Azam M.S."/>
            <person name="Haque T."/>
            <person name="Lashkar M.Z.H."/>
            <person name="Akhand A.I."/>
            <person name="Morshed G."/>
            <person name="Roy S."/>
            <person name="Uddin K.S."/>
            <person name="Rabeya T."/>
            <person name="Hossain A.S."/>
            <person name="Chowdhury A."/>
            <person name="Snigdha A.R."/>
            <person name="Mortoza M.S."/>
            <person name="Matin S.A."/>
            <person name="Hoque S.M.E."/>
            <person name="Islam M.K."/>
            <person name="Roy D.K."/>
            <person name="Haider R."/>
            <person name="Moosa M.M."/>
            <person name="Elias S.M."/>
            <person name="Hasan A.M."/>
            <person name="Jahan S."/>
            <person name="Shafiuddin M."/>
            <person name="Mahmood N."/>
            <person name="Shommy N.S."/>
        </authorList>
    </citation>
    <scope>NUCLEOTIDE SEQUENCE [LARGE SCALE GENOMIC DNA]</scope>
    <source>
        <strain evidence="5">cv. O-4</strain>
    </source>
</reference>
<dbReference type="OrthoDB" id="1890565at2759"/>
<dbReference type="PROSITE" id="PS51375">
    <property type="entry name" value="PPR"/>
    <property type="match status" value="1"/>
</dbReference>
<evidence type="ECO:0000256" key="2">
    <source>
        <dbReference type="ARBA" id="ARBA00022737"/>
    </source>
</evidence>
<comment type="caution">
    <text evidence="4">The sequence shown here is derived from an EMBL/GenBank/DDBJ whole genome shotgun (WGS) entry which is preliminary data.</text>
</comment>
<dbReference type="Pfam" id="PF13812">
    <property type="entry name" value="PPR_3"/>
    <property type="match status" value="1"/>
</dbReference>
<evidence type="ECO:0008006" key="6">
    <source>
        <dbReference type="Google" id="ProtNLM"/>
    </source>
</evidence>
<dbReference type="PANTHER" id="PTHR45717:SF28">
    <property type="entry name" value="PENTACOTRIPEPTIDE-REPEAT REGION OF PRORP DOMAIN-CONTAINING PROTEIN"/>
    <property type="match status" value="1"/>
</dbReference>
<organism evidence="4 5">
    <name type="scientific">Corchorus olitorius</name>
    <dbReference type="NCBI Taxonomy" id="93759"/>
    <lineage>
        <taxon>Eukaryota</taxon>
        <taxon>Viridiplantae</taxon>
        <taxon>Streptophyta</taxon>
        <taxon>Embryophyta</taxon>
        <taxon>Tracheophyta</taxon>
        <taxon>Spermatophyta</taxon>
        <taxon>Magnoliopsida</taxon>
        <taxon>eudicotyledons</taxon>
        <taxon>Gunneridae</taxon>
        <taxon>Pentapetalae</taxon>
        <taxon>rosids</taxon>
        <taxon>malvids</taxon>
        <taxon>Malvales</taxon>
        <taxon>Malvaceae</taxon>
        <taxon>Grewioideae</taxon>
        <taxon>Apeibeae</taxon>
        <taxon>Corchorus</taxon>
    </lineage>
</organism>
<sequence length="430" mass="49110">MGVSWHSTTSLTTRRKAMTEAPLNGLFRRISPLGNPSISVVPVLDQWVAEGNPIEENELHFCIKRLRFHNRYSQALEISFWMTDKRYFPLTASDVAIRLDLISKVHGIEQAEIFFNNSVPNQLKGFKVYSAFLRCYVRIKSVEKAEALMQRMRDLGLFIDNLPFNSMLTLYYNTGNYKKLDTLMQEMEERDIAGDNCTYSICLSAYAAQCNVDGIDKILQKYAKLGKKEEVLRLWELYKTNMILYNKGYMFIINSLLRLDDVETAEKIFDEWESQVPMTLEYNIRVPNLLLGAYSRKGLLEKFESFASRIMLKGGKPDERTWYYFATAFPQRNEMEKAVNAMKEALLISQPGWKPSDESLAACLKYLKGKGYVDEAAKFINLLGDKDIISAGVLLKLLSYVKDGNVDSTLDGVDCTPSKGSISKAKLESF</sequence>
<dbReference type="AlphaFoldDB" id="A0A1R3HEE4"/>
<dbReference type="PANTHER" id="PTHR45717">
    <property type="entry name" value="OS12G0527900 PROTEIN"/>
    <property type="match status" value="1"/>
</dbReference>
<feature type="repeat" description="PPR" evidence="3">
    <location>
        <begin position="125"/>
        <end position="159"/>
    </location>
</feature>
<proteinExistence type="inferred from homology"/>
<dbReference type="EMBL" id="AWUE01020359">
    <property type="protein sequence ID" value="OMO68726.1"/>
    <property type="molecule type" value="Genomic_DNA"/>
</dbReference>
<dbReference type="Gene3D" id="1.25.40.10">
    <property type="entry name" value="Tetratricopeptide repeat domain"/>
    <property type="match status" value="2"/>
</dbReference>
<comment type="similarity">
    <text evidence="1">Belongs to the PPR family. P subfamily.</text>
</comment>
<evidence type="ECO:0000256" key="3">
    <source>
        <dbReference type="PROSITE-ProRule" id="PRU00708"/>
    </source>
</evidence>